<keyword evidence="3 6" id="KW-0375">Hydrogen ion transport</keyword>
<sequence>MSAVGSSNPEYVVARVRARRGKLYSDEEYRKLTRMGPAEIARFMEESTYEAEINALGSRHGGVDLIEYTLNRNLAKQFEGILDWSEGRLYDLIARYLRKFDARNVKTIIRGVYVGASTEEIEVDLIRAGEFDDRRIRRLLEAESIEGVIEALDDTIYGPALEEAYADYEESGILVPLENAVDRTFYDHLLSGLGRDEPTRQYEAFLTAEIDFRNARNALRLARSGADIDPAEYFIDGGDLFTRDTLARLARNLDELVEYIAESQYADDLGPALRELEDADSLIAFEHATDAALLAYGDQLGTIHPVSVTPVISYILAKEREVQNIRAISRGKEAGLSDAEIEEELVIL</sequence>
<dbReference type="InterPro" id="IPR014272">
    <property type="entry name" value="ATPase_V0-cplx_csu"/>
</dbReference>
<protein>
    <recommendedName>
        <fullName evidence="6">A-type ATP synthase subunit C</fullName>
    </recommendedName>
</protein>
<keyword evidence="6" id="KW-1003">Cell membrane</keyword>
<reference evidence="7 8" key="1">
    <citation type="submission" date="2016-10" db="EMBL/GenBank/DDBJ databases">
        <authorList>
            <person name="de Groot N.N."/>
        </authorList>
    </citation>
    <scope>NUCLEOTIDE SEQUENCE [LARGE SCALE GENOMIC DNA]</scope>
    <source>
        <strain evidence="7 8">IBRC-M10418</strain>
    </source>
</reference>
<keyword evidence="5 6" id="KW-0066">ATP synthesis</keyword>
<dbReference type="HAMAP" id="MF_00314">
    <property type="entry name" value="ATP_synth_C_arch"/>
    <property type="match status" value="1"/>
</dbReference>
<name>A0A1H6HNN9_9EURY</name>
<evidence type="ECO:0000313" key="8">
    <source>
        <dbReference type="Proteomes" id="UP000199215"/>
    </source>
</evidence>
<dbReference type="GO" id="GO:0005886">
    <property type="term" value="C:plasma membrane"/>
    <property type="evidence" value="ECO:0007669"/>
    <property type="project" value="UniProtKB-SubCell"/>
</dbReference>
<keyword evidence="2 6" id="KW-0813">Transport</keyword>
<keyword evidence="4 6" id="KW-0406">Ion transport</keyword>
<organism evidence="7 8">
    <name type="scientific">Halopenitus malekzadehii</name>
    <dbReference type="NCBI Taxonomy" id="1267564"/>
    <lineage>
        <taxon>Archaea</taxon>
        <taxon>Methanobacteriati</taxon>
        <taxon>Methanobacteriota</taxon>
        <taxon>Stenosarchaea group</taxon>
        <taxon>Halobacteria</taxon>
        <taxon>Halobacteriales</taxon>
        <taxon>Haloferacaceae</taxon>
        <taxon>Halopenitus</taxon>
    </lineage>
</organism>
<comment type="subcellular location">
    <subcellularLocation>
        <location evidence="6">Cell membrane</location>
        <topology evidence="6">Peripheral membrane protein</topology>
    </subcellularLocation>
</comment>
<comment type="similarity">
    <text evidence="1 6">Belongs to the V-ATPase V0D/AC39 subunit family.</text>
</comment>
<dbReference type="InterPro" id="IPR050873">
    <property type="entry name" value="V-ATPase_V0D/AC39_subunit"/>
</dbReference>
<comment type="subunit">
    <text evidence="6">Has multiple subunits with at least A(3), B(3), C, D, E, F, H, I and proteolipid K(x).</text>
</comment>
<dbReference type="NCBIfam" id="NF002265">
    <property type="entry name" value="PRK01198.1-1"/>
    <property type="match status" value="1"/>
</dbReference>
<gene>
    <name evidence="6" type="primary">atpC</name>
    <name evidence="7" type="ORF">SAMN05192561_101177</name>
</gene>
<dbReference type="Gene3D" id="1.20.1690.10">
    <property type="entry name" value="V-type ATP synthase subunit C domain"/>
    <property type="match status" value="2"/>
</dbReference>
<evidence type="ECO:0000256" key="4">
    <source>
        <dbReference type="ARBA" id="ARBA00023065"/>
    </source>
</evidence>
<evidence type="ECO:0000313" key="7">
    <source>
        <dbReference type="EMBL" id="SEH37371.1"/>
    </source>
</evidence>
<dbReference type="STRING" id="1267564.SAMN05192561_101177"/>
<dbReference type="GO" id="GO:0005524">
    <property type="term" value="F:ATP binding"/>
    <property type="evidence" value="ECO:0007669"/>
    <property type="project" value="UniProtKB-UniRule"/>
</dbReference>
<proteinExistence type="inferred from homology"/>
<dbReference type="InterPro" id="IPR036079">
    <property type="entry name" value="ATPase_csu/dsu_sf"/>
</dbReference>
<dbReference type="RefSeq" id="WP_092812986.1">
    <property type="nucleotide sequence ID" value="NZ_FNWU01000001.1"/>
</dbReference>
<dbReference type="InterPro" id="IPR035067">
    <property type="entry name" value="V-type_ATPase_csu/dsu"/>
</dbReference>
<dbReference type="EMBL" id="FNWU01000001">
    <property type="protein sequence ID" value="SEH37371.1"/>
    <property type="molecule type" value="Genomic_DNA"/>
</dbReference>
<dbReference type="PANTHER" id="PTHR38682:SF1">
    <property type="entry name" value="V-TYPE ATP SYNTHASE SUBUNIT C"/>
    <property type="match status" value="1"/>
</dbReference>
<dbReference type="AlphaFoldDB" id="A0A1H6HNN9"/>
<dbReference type="SUPFAM" id="SSF103486">
    <property type="entry name" value="V-type ATP synthase subunit C"/>
    <property type="match status" value="1"/>
</dbReference>
<dbReference type="PANTHER" id="PTHR38682">
    <property type="entry name" value="V-TYPE ATP SYNTHASE SUBUNIT C"/>
    <property type="match status" value="1"/>
</dbReference>
<evidence type="ECO:0000256" key="6">
    <source>
        <dbReference type="HAMAP-Rule" id="MF_00314"/>
    </source>
</evidence>
<dbReference type="Pfam" id="PF01992">
    <property type="entry name" value="vATP-synt_AC39"/>
    <property type="match status" value="1"/>
</dbReference>
<dbReference type="OrthoDB" id="4272at2157"/>
<dbReference type="InterPro" id="IPR044911">
    <property type="entry name" value="V-type_ATPase_csu/dsu_dom_3"/>
</dbReference>
<dbReference type="Proteomes" id="UP000199215">
    <property type="component" value="Unassembled WGS sequence"/>
</dbReference>
<evidence type="ECO:0000256" key="3">
    <source>
        <dbReference type="ARBA" id="ARBA00022781"/>
    </source>
</evidence>
<dbReference type="GO" id="GO:0046961">
    <property type="term" value="F:proton-transporting ATPase activity, rotational mechanism"/>
    <property type="evidence" value="ECO:0007669"/>
    <property type="project" value="InterPro"/>
</dbReference>
<keyword evidence="8" id="KW-1185">Reference proteome</keyword>
<evidence type="ECO:0000256" key="2">
    <source>
        <dbReference type="ARBA" id="ARBA00022448"/>
    </source>
</evidence>
<dbReference type="InterPro" id="IPR002843">
    <property type="entry name" value="ATPase_V0-cplx_csu/dsu"/>
</dbReference>
<accession>A0A1H6HNN9</accession>
<dbReference type="GO" id="GO:0033179">
    <property type="term" value="C:proton-transporting V-type ATPase, V0 domain"/>
    <property type="evidence" value="ECO:0007669"/>
    <property type="project" value="InterPro"/>
</dbReference>
<dbReference type="Gene3D" id="1.10.132.50">
    <property type="entry name" value="ATP synthase (C/AC39) subunit, domain 3"/>
    <property type="match status" value="1"/>
</dbReference>
<keyword evidence="6" id="KW-0472">Membrane</keyword>
<dbReference type="GO" id="GO:0042777">
    <property type="term" value="P:proton motive force-driven plasma membrane ATP synthesis"/>
    <property type="evidence" value="ECO:0007669"/>
    <property type="project" value="UniProtKB-UniRule"/>
</dbReference>
<dbReference type="NCBIfam" id="TIGR02923">
    <property type="entry name" value="AhaC"/>
    <property type="match status" value="1"/>
</dbReference>
<dbReference type="GO" id="GO:0046933">
    <property type="term" value="F:proton-transporting ATP synthase activity, rotational mechanism"/>
    <property type="evidence" value="ECO:0007669"/>
    <property type="project" value="UniProtKB-UniRule"/>
</dbReference>
<comment type="function">
    <text evidence="6">Component of the A-type ATP synthase that produces ATP from ADP in the presence of a proton gradient across the membrane.</text>
</comment>
<evidence type="ECO:0000256" key="1">
    <source>
        <dbReference type="ARBA" id="ARBA00006709"/>
    </source>
</evidence>
<evidence type="ECO:0000256" key="5">
    <source>
        <dbReference type="ARBA" id="ARBA00023310"/>
    </source>
</evidence>